<evidence type="ECO:0000313" key="5">
    <source>
        <dbReference type="Proteomes" id="UP001301769"/>
    </source>
</evidence>
<dbReference type="AlphaFoldDB" id="A0AAN6YHP2"/>
<dbReference type="InterPro" id="IPR011990">
    <property type="entry name" value="TPR-like_helical_dom_sf"/>
</dbReference>
<evidence type="ECO:0000313" key="4">
    <source>
        <dbReference type="EMBL" id="KAK4219314.1"/>
    </source>
</evidence>
<dbReference type="EMBL" id="MU858049">
    <property type="protein sequence ID" value="KAK4219314.1"/>
    <property type="molecule type" value="Genomic_DNA"/>
</dbReference>
<keyword evidence="1" id="KW-0677">Repeat</keyword>
<feature type="region of interest" description="Disordered" evidence="3">
    <location>
        <begin position="73"/>
        <end position="105"/>
    </location>
</feature>
<name>A0AAN6YHP2_9PEZI</name>
<dbReference type="InterPro" id="IPR002885">
    <property type="entry name" value="PPR_rpt"/>
</dbReference>
<feature type="repeat" description="PPR" evidence="2">
    <location>
        <begin position="717"/>
        <end position="751"/>
    </location>
</feature>
<accession>A0AAN6YHP2</accession>
<dbReference type="PANTHER" id="PTHR47942">
    <property type="entry name" value="TETRATRICOPEPTIDE REPEAT (TPR)-LIKE SUPERFAMILY PROTEIN-RELATED"/>
    <property type="match status" value="1"/>
</dbReference>
<dbReference type="PROSITE" id="PS51375">
    <property type="entry name" value="PPR"/>
    <property type="match status" value="3"/>
</dbReference>
<evidence type="ECO:0000256" key="2">
    <source>
        <dbReference type="PROSITE-ProRule" id="PRU00708"/>
    </source>
</evidence>
<dbReference type="PANTHER" id="PTHR47942:SF63">
    <property type="entry name" value="PENTATRICOPEPTIDE REPEAT-CONTAINING PROTEIN"/>
    <property type="match status" value="1"/>
</dbReference>
<reference evidence="4" key="2">
    <citation type="submission" date="2023-05" db="EMBL/GenBank/DDBJ databases">
        <authorList>
            <consortium name="Lawrence Berkeley National Laboratory"/>
            <person name="Steindorff A."/>
            <person name="Hensen N."/>
            <person name="Bonometti L."/>
            <person name="Westerberg I."/>
            <person name="Brannstrom I.O."/>
            <person name="Guillou S."/>
            <person name="Cros-Aarteil S."/>
            <person name="Calhoun S."/>
            <person name="Haridas S."/>
            <person name="Kuo A."/>
            <person name="Mondo S."/>
            <person name="Pangilinan J."/>
            <person name="Riley R."/>
            <person name="Labutti K."/>
            <person name="Andreopoulos B."/>
            <person name="Lipzen A."/>
            <person name="Chen C."/>
            <person name="Yanf M."/>
            <person name="Daum C."/>
            <person name="Ng V."/>
            <person name="Clum A."/>
            <person name="Ohm R."/>
            <person name="Martin F."/>
            <person name="Silar P."/>
            <person name="Natvig D."/>
            <person name="Lalanne C."/>
            <person name="Gautier V."/>
            <person name="Ament-Velasquez S.L."/>
            <person name="Kruys A."/>
            <person name="Hutchinson M.I."/>
            <person name="Powell A.J."/>
            <person name="Barry K."/>
            <person name="Miller A.N."/>
            <person name="Grigoriev I.V."/>
            <person name="Debuchy R."/>
            <person name="Gladieux P."/>
            <person name="Thoren M.H."/>
            <person name="Johannesson H."/>
        </authorList>
    </citation>
    <scope>NUCLEOTIDE SEQUENCE</scope>
    <source>
        <strain evidence="4">PSN293</strain>
    </source>
</reference>
<protein>
    <submittedName>
        <fullName evidence="4">Uncharacterized protein</fullName>
    </submittedName>
</protein>
<reference evidence="4" key="1">
    <citation type="journal article" date="2023" name="Mol. Phylogenet. Evol.">
        <title>Genome-scale phylogeny and comparative genomics of the fungal order Sordariales.</title>
        <authorList>
            <person name="Hensen N."/>
            <person name="Bonometti L."/>
            <person name="Westerberg I."/>
            <person name="Brannstrom I.O."/>
            <person name="Guillou S."/>
            <person name="Cros-Aarteil S."/>
            <person name="Calhoun S."/>
            <person name="Haridas S."/>
            <person name="Kuo A."/>
            <person name="Mondo S."/>
            <person name="Pangilinan J."/>
            <person name="Riley R."/>
            <person name="LaButti K."/>
            <person name="Andreopoulos B."/>
            <person name="Lipzen A."/>
            <person name="Chen C."/>
            <person name="Yan M."/>
            <person name="Daum C."/>
            <person name="Ng V."/>
            <person name="Clum A."/>
            <person name="Steindorff A."/>
            <person name="Ohm R.A."/>
            <person name="Martin F."/>
            <person name="Silar P."/>
            <person name="Natvig D.O."/>
            <person name="Lalanne C."/>
            <person name="Gautier V."/>
            <person name="Ament-Velasquez S.L."/>
            <person name="Kruys A."/>
            <person name="Hutchinson M.I."/>
            <person name="Powell A.J."/>
            <person name="Barry K."/>
            <person name="Miller A.N."/>
            <person name="Grigoriev I.V."/>
            <person name="Debuchy R."/>
            <person name="Gladieux P."/>
            <person name="Hiltunen Thoren M."/>
            <person name="Johannesson H."/>
        </authorList>
    </citation>
    <scope>NUCLEOTIDE SEQUENCE</scope>
    <source>
        <strain evidence="4">PSN293</strain>
    </source>
</reference>
<proteinExistence type="predicted"/>
<evidence type="ECO:0000256" key="3">
    <source>
        <dbReference type="SAM" id="MobiDB-lite"/>
    </source>
</evidence>
<dbReference type="Pfam" id="PF01535">
    <property type="entry name" value="PPR"/>
    <property type="match status" value="1"/>
</dbReference>
<gene>
    <name evidence="4" type="ORF">QBC37DRAFT_410765</name>
</gene>
<feature type="repeat" description="PPR" evidence="2">
    <location>
        <begin position="441"/>
        <end position="475"/>
    </location>
</feature>
<sequence length="873" mass="101048">MRHLVFICRPCLASIRNQQTRQPLSRSIVSWSTQPNARRRPTNFSALHAFRRSKSTAYDELENALAAAIAHDKPRKRQVDDADDWSVPSAVGQEQRSNELLTIGDQDTRSADEKWDEIEPLILGYDVVIKSKFKRVGDRGWDRNPWEWLCHRYVESSRSTHELDAHDTSEEYFAAIYGEKELRASRSRTERRAHNLFDTWFPTIARQMKPKAKKGFSLHPQPSWEEIGIMRKKWLSLSPRLRDVRWPGMVTKCLKYAPRSLPTVLQVTTEHRIARPYMLEQVIRLLGNQIMYYRAQDQRDYADSVVKSMLCVLRNTPPGSVKFSQHTVFRMMKSASIQSVVELYGSLKKYEWEFGLDTRMHFASRLAKDVTYRSEGLEIVRELIEKDRLDINSVTGSALATSLLAIQNDGPVAPNRIRAPPLPSVAEEVNETLLAVGLTPNIINFTAIIQTLCELKELSRAWEVYEFMVGQGIEPDETVLLVLLHGSKLCLDYDSAQRVVGMAIERGMNHRPFWNEVLHLIFTSALREREDLRVKGASPRSFSMFSPMWFVYNKFFDQEPLQRLMISKTPLANISHHSLEAVPGTGSSLDFLWPYVRPTWPIISMLPGDREMLEPGTDTLYIMLVAYVRGFTQPFNIIAFWRRFQRLLASGDPVAGQIVREAGPKLHNVILLSLCDNPEMLPHALEMLTFMLNDTIEAGILAQSWAKDDRLRHPTPDIRSWGIVLNGFMRHRRHKEGEAILDMMRRHGIPPNISTWNQLLAGYTRSHQAHRALDVMDRIHKEGLEPDEFTWSIFSNLRRDRETAALMKKMMVQRRWLRDNNKDISWLSDDKRNVIDEYQQLRNELGDLRDDIRRNGVRTRPPRIPSAVRHVMM</sequence>
<evidence type="ECO:0000256" key="1">
    <source>
        <dbReference type="ARBA" id="ARBA00022737"/>
    </source>
</evidence>
<dbReference type="NCBIfam" id="TIGR00756">
    <property type="entry name" value="PPR"/>
    <property type="match status" value="3"/>
</dbReference>
<keyword evidence="5" id="KW-1185">Reference proteome</keyword>
<dbReference type="Gene3D" id="1.25.40.10">
    <property type="entry name" value="Tetratricopeptide repeat domain"/>
    <property type="match status" value="2"/>
</dbReference>
<comment type="caution">
    <text evidence="4">The sequence shown here is derived from an EMBL/GenBank/DDBJ whole genome shotgun (WGS) entry which is preliminary data.</text>
</comment>
<dbReference type="InterPro" id="IPR051222">
    <property type="entry name" value="PPR/CCM1_RNA-binding"/>
</dbReference>
<dbReference type="Pfam" id="PF13041">
    <property type="entry name" value="PPR_2"/>
    <property type="match status" value="1"/>
</dbReference>
<dbReference type="Proteomes" id="UP001301769">
    <property type="component" value="Unassembled WGS sequence"/>
</dbReference>
<feature type="repeat" description="PPR" evidence="2">
    <location>
        <begin position="752"/>
        <end position="786"/>
    </location>
</feature>
<organism evidence="4 5">
    <name type="scientific">Rhypophila decipiens</name>
    <dbReference type="NCBI Taxonomy" id="261697"/>
    <lineage>
        <taxon>Eukaryota</taxon>
        <taxon>Fungi</taxon>
        <taxon>Dikarya</taxon>
        <taxon>Ascomycota</taxon>
        <taxon>Pezizomycotina</taxon>
        <taxon>Sordariomycetes</taxon>
        <taxon>Sordariomycetidae</taxon>
        <taxon>Sordariales</taxon>
        <taxon>Naviculisporaceae</taxon>
        <taxon>Rhypophila</taxon>
    </lineage>
</organism>